<organism evidence="1 2">
    <name type="scientific">Streptomyces halstedii</name>
    <dbReference type="NCBI Taxonomy" id="1944"/>
    <lineage>
        <taxon>Bacteria</taxon>
        <taxon>Bacillati</taxon>
        <taxon>Actinomycetota</taxon>
        <taxon>Actinomycetes</taxon>
        <taxon>Kitasatosporales</taxon>
        <taxon>Streptomycetaceae</taxon>
        <taxon>Streptomyces</taxon>
    </lineage>
</organism>
<protein>
    <submittedName>
        <fullName evidence="1">Uncharacterized protein</fullName>
    </submittedName>
</protein>
<dbReference type="AlphaFoldDB" id="A0A6N9TW99"/>
<sequence length="227" mass="25584">MSTTTPARTAPEEPLAVSAWRDYDAAARSLPGMSLGDLELTGPVAEACDRLWEQGARQVRLAGAVDLTDTGTPAAAARTVRRLSLVRDLTARAVLVDWELRLDTADSDTWRVLNHLQPPRRIDGPAKPSEVLGGWRDGHYLGKCLWRQGPGFVQIRDRRWGDLRRFTADEPHYQEAIERLSHGAPATTLPEDVLTEFREERLVLPVGELMWWVPYRVNRWVQEAMAI</sequence>
<comment type="caution">
    <text evidence="1">The sequence shown here is derived from an EMBL/GenBank/DDBJ whole genome shotgun (WGS) entry which is preliminary data.</text>
</comment>
<dbReference type="Proteomes" id="UP000471293">
    <property type="component" value="Unassembled WGS sequence"/>
</dbReference>
<gene>
    <name evidence="1" type="ORF">G3I29_03105</name>
</gene>
<reference evidence="1 2" key="1">
    <citation type="submission" date="2020-01" db="EMBL/GenBank/DDBJ databases">
        <title>Insect and environment-associated Actinomycetes.</title>
        <authorList>
            <person name="Currrie C."/>
            <person name="Chevrette M."/>
            <person name="Carlson C."/>
            <person name="Stubbendieck R."/>
            <person name="Wendt-Pienkowski E."/>
        </authorList>
    </citation>
    <scope>NUCLEOTIDE SEQUENCE [LARGE SCALE GENOMIC DNA]</scope>
    <source>
        <strain evidence="1 2">SID11342</strain>
    </source>
</reference>
<dbReference type="RefSeq" id="WP_164342352.1">
    <property type="nucleotide sequence ID" value="NZ_JAAGLQ010000063.1"/>
</dbReference>
<dbReference type="Pfam" id="PF19142">
    <property type="entry name" value="DUF5825"/>
    <property type="match status" value="1"/>
</dbReference>
<evidence type="ECO:0000313" key="2">
    <source>
        <dbReference type="Proteomes" id="UP000471293"/>
    </source>
</evidence>
<dbReference type="InterPro" id="IPR043863">
    <property type="entry name" value="DUF5825"/>
</dbReference>
<proteinExistence type="predicted"/>
<accession>A0A6N9TW99</accession>
<dbReference type="EMBL" id="JAAGLQ010000063">
    <property type="protein sequence ID" value="NEA14542.1"/>
    <property type="molecule type" value="Genomic_DNA"/>
</dbReference>
<name>A0A6N9TW99_STRHA</name>
<evidence type="ECO:0000313" key="1">
    <source>
        <dbReference type="EMBL" id="NEA14542.1"/>
    </source>
</evidence>